<keyword evidence="1" id="KW-1133">Transmembrane helix</keyword>
<keyword evidence="1" id="KW-0812">Transmembrane</keyword>
<keyword evidence="1" id="KW-0472">Membrane</keyword>
<proteinExistence type="predicted"/>
<reference evidence="2" key="1">
    <citation type="journal article" date="2021" name="Proc. Natl. Acad. Sci. U.S.A.">
        <title>A Catalog of Tens of Thousands of Viruses from Human Metagenomes Reveals Hidden Associations with Chronic Diseases.</title>
        <authorList>
            <person name="Tisza M.J."/>
            <person name="Buck C.B."/>
        </authorList>
    </citation>
    <scope>NUCLEOTIDE SEQUENCE</scope>
    <source>
        <strain evidence="2">Ctf8W5</strain>
    </source>
</reference>
<sequence>MYTVYTFFLIKILMPYRLVIFFLFLLLLVC</sequence>
<accession>A0A8S5Q7C2</accession>
<protein>
    <submittedName>
        <fullName evidence="2">Uncharacterized protein</fullName>
    </submittedName>
</protein>
<organism evidence="2">
    <name type="scientific">Siphoviridae sp. ctf8W5</name>
    <dbReference type="NCBI Taxonomy" id="2825595"/>
    <lineage>
        <taxon>Viruses</taxon>
        <taxon>Duplodnaviria</taxon>
        <taxon>Heunggongvirae</taxon>
        <taxon>Uroviricota</taxon>
        <taxon>Caudoviricetes</taxon>
    </lineage>
</organism>
<name>A0A8S5Q7C2_9CAUD</name>
<evidence type="ECO:0000256" key="1">
    <source>
        <dbReference type="SAM" id="Phobius"/>
    </source>
</evidence>
<feature type="transmembrane region" description="Helical" evidence="1">
    <location>
        <begin position="6"/>
        <end position="29"/>
    </location>
</feature>
<dbReference type="EMBL" id="BK015597">
    <property type="protein sequence ID" value="DAE14952.1"/>
    <property type="molecule type" value="Genomic_DNA"/>
</dbReference>
<evidence type="ECO:0000313" key="2">
    <source>
        <dbReference type="EMBL" id="DAE14952.1"/>
    </source>
</evidence>